<dbReference type="GO" id="GO:1990380">
    <property type="term" value="F:K48-linked deubiquitinase activity"/>
    <property type="evidence" value="ECO:0007669"/>
    <property type="project" value="UniProtKB-UniRule"/>
</dbReference>
<keyword evidence="6" id="KW-1185">Reference proteome</keyword>
<dbReference type="GO" id="GO:0004843">
    <property type="term" value="F:cysteine-type deubiquitinase activity"/>
    <property type="evidence" value="ECO:0007669"/>
    <property type="project" value="UniProtKB-UniRule"/>
</dbReference>
<dbReference type="GO" id="GO:0006508">
    <property type="term" value="P:proteolysis"/>
    <property type="evidence" value="ECO:0007669"/>
    <property type="project" value="UniProtKB-KW"/>
</dbReference>
<feature type="compositionally biased region" description="Basic and acidic residues" evidence="3">
    <location>
        <begin position="17"/>
        <end position="29"/>
    </location>
</feature>
<evidence type="ECO:0000256" key="1">
    <source>
        <dbReference type="ARBA" id="ARBA00011074"/>
    </source>
</evidence>
<feature type="compositionally biased region" description="Low complexity" evidence="3">
    <location>
        <begin position="75"/>
        <end position="96"/>
    </location>
</feature>
<evidence type="ECO:0000313" key="5">
    <source>
        <dbReference type="EMBL" id="PIK54072.1"/>
    </source>
</evidence>
<feature type="region of interest" description="Disordered" evidence="3">
    <location>
        <begin position="1"/>
        <end position="101"/>
    </location>
</feature>
<evidence type="ECO:0000256" key="2">
    <source>
        <dbReference type="RuleBase" id="RU367088"/>
    </source>
</evidence>
<reference evidence="5 6" key="1">
    <citation type="journal article" date="2017" name="PLoS Biol.">
        <title>The sea cucumber genome provides insights into morphological evolution and visceral regeneration.</title>
        <authorList>
            <person name="Zhang X."/>
            <person name="Sun L."/>
            <person name="Yuan J."/>
            <person name="Sun Y."/>
            <person name="Gao Y."/>
            <person name="Zhang L."/>
            <person name="Li S."/>
            <person name="Dai H."/>
            <person name="Hamel J.F."/>
            <person name="Liu C."/>
            <person name="Yu Y."/>
            <person name="Liu S."/>
            <person name="Lin W."/>
            <person name="Guo K."/>
            <person name="Jin S."/>
            <person name="Xu P."/>
            <person name="Storey K.B."/>
            <person name="Huan P."/>
            <person name="Zhang T."/>
            <person name="Zhou Y."/>
            <person name="Zhang J."/>
            <person name="Lin C."/>
            <person name="Li X."/>
            <person name="Xing L."/>
            <person name="Huo D."/>
            <person name="Sun M."/>
            <person name="Wang L."/>
            <person name="Mercier A."/>
            <person name="Li F."/>
            <person name="Yang H."/>
            <person name="Xiang J."/>
        </authorList>
    </citation>
    <scope>NUCLEOTIDE SEQUENCE [LARGE SCALE GENOMIC DNA]</scope>
    <source>
        <strain evidence="5">Shaxun</strain>
        <tissue evidence="5">Muscle</tissue>
    </source>
</reference>
<evidence type="ECO:0000256" key="3">
    <source>
        <dbReference type="SAM" id="MobiDB-lite"/>
    </source>
</evidence>
<sequence length="585" mass="65163">MKDESEVKRVATPMLQHTERSSSEHDIKPVHSAGMKKARPGSGMRSRGVGGPVTSSIEPKKSSKRSYRKNPTGYSVSPPEQSSTISSSLSSPGKSSDTTKNKLKDFGFCFKEADSDQQSYLTEEPDLLNDVRQTKSKSNLTDQKSLSSLSDKHDNVYLNNSLDRSSSRRSRSNSAKQKDLAGSKVMADTHRSTSPKKTFGDLEMDDVDDLEEDLGEIQLGPSFMKSMKYVDARPLTLKKASELKSLIFGSPSGCFNEEWMKQGFPFNDRPDLEFGIVQHKGGSCGVLASVQACFLQNLLFMDDRIISPGDLRPGKREQNKCLAKTLAKILWQCGSEKRVILSMPSGKVQFTTGGRYKGDSLTETLMLYHFTSLPDLEEYLNVNIGFFINPTGNGVVVFLYSVIFSKSLEGIIDEMDEPTNQLMGHHNYCTQEMVNLILTGRAVSNVFNDIMELDSGTGPKCILKGLNKRSDVGLLSLFEHYGSCKVGSYYKTPRLPVWVICSESHFSVLFSLKRNLLSDWKAERNFDLYYYDGLSNQEEAIRLSVNTIASCPPSDDGDLVPPLEHCIRTKWPDALIDWNGTEPIL</sequence>
<comment type="similarity">
    <text evidence="1 2">Belongs to the MINDY deubiquitinase family. FAM188 subfamily.</text>
</comment>
<evidence type="ECO:0000313" key="6">
    <source>
        <dbReference type="Proteomes" id="UP000230750"/>
    </source>
</evidence>
<dbReference type="EC" id="3.4.19.12" evidence="2"/>
<dbReference type="InterPro" id="IPR025257">
    <property type="entry name" value="MINDY-3/4_CD"/>
</dbReference>
<keyword evidence="2" id="KW-0378">Hydrolase</keyword>
<feature type="compositionally biased region" description="Basic and acidic residues" evidence="3">
    <location>
        <begin position="176"/>
        <end position="191"/>
    </location>
</feature>
<dbReference type="InterPro" id="IPR039785">
    <property type="entry name" value="MINY3/4"/>
</dbReference>
<dbReference type="Proteomes" id="UP000230750">
    <property type="component" value="Unassembled WGS sequence"/>
</dbReference>
<dbReference type="GO" id="GO:0071108">
    <property type="term" value="P:protein K48-linked deubiquitination"/>
    <property type="evidence" value="ECO:0007669"/>
    <property type="project" value="InterPro"/>
</dbReference>
<dbReference type="PANTHER" id="PTHR12473">
    <property type="entry name" value="UBIQUITIN CARBOXYL-TERMINAL HYDROLASE MINDY-4-RELATED"/>
    <property type="match status" value="1"/>
</dbReference>
<comment type="function">
    <text evidence="2">Hydrolase that can remove 'Lys-48'-linked conjugated ubiquitin from proteins.</text>
</comment>
<accession>A0A2G8L1H2</accession>
<keyword evidence="2" id="KW-0833">Ubl conjugation pathway</keyword>
<comment type="caution">
    <text evidence="5">The sequence shown here is derived from an EMBL/GenBank/DDBJ whole genome shotgun (WGS) entry which is preliminary data.</text>
</comment>
<name>A0A2G8L1H2_STIJA</name>
<dbReference type="AlphaFoldDB" id="A0A2G8L1H2"/>
<protein>
    <recommendedName>
        <fullName evidence="2">Ubiquitin carboxyl-terminal hydrolase MINDY</fullName>
        <ecNumber evidence="2">3.4.19.12</ecNumber>
    </recommendedName>
</protein>
<comment type="catalytic activity">
    <reaction evidence="2">
        <text>Thiol-dependent hydrolysis of ester, thioester, amide, peptide and isopeptide bonds formed by the C-terminal Gly of ubiquitin (a 76-residue protein attached to proteins as an intracellular targeting signal).</text>
        <dbReference type="EC" id="3.4.19.12"/>
    </reaction>
</comment>
<feature type="region of interest" description="Disordered" evidence="3">
    <location>
        <begin position="119"/>
        <end position="201"/>
    </location>
</feature>
<dbReference type="OrthoDB" id="10263628at2759"/>
<gene>
    <name evidence="5" type="ORF">BSL78_09000</name>
</gene>
<evidence type="ECO:0000259" key="4">
    <source>
        <dbReference type="SMART" id="SM01174"/>
    </source>
</evidence>
<dbReference type="EMBL" id="MRZV01000264">
    <property type="protein sequence ID" value="PIK54072.1"/>
    <property type="molecule type" value="Genomic_DNA"/>
</dbReference>
<feature type="domain" description="Deubiquitinating enzyme MINDY-3/4 conserved" evidence="4">
    <location>
        <begin position="244"/>
        <end position="580"/>
    </location>
</feature>
<dbReference type="Pfam" id="PF13898">
    <property type="entry name" value="MINDY-3_4_CD"/>
    <property type="match status" value="1"/>
</dbReference>
<keyword evidence="2" id="KW-0645">Protease</keyword>
<keyword evidence="2" id="KW-0788">Thiol protease</keyword>
<proteinExistence type="inferred from homology"/>
<dbReference type="PANTHER" id="PTHR12473:SF8">
    <property type="entry name" value="UBIQUITIN CARBOXYL-TERMINAL HYDROLASE MINDY-4-RELATED"/>
    <property type="match status" value="1"/>
</dbReference>
<dbReference type="SMART" id="SM01174">
    <property type="entry name" value="DUF4205"/>
    <property type="match status" value="1"/>
</dbReference>
<organism evidence="5 6">
    <name type="scientific">Stichopus japonicus</name>
    <name type="common">Sea cucumber</name>
    <dbReference type="NCBI Taxonomy" id="307972"/>
    <lineage>
        <taxon>Eukaryota</taxon>
        <taxon>Metazoa</taxon>
        <taxon>Echinodermata</taxon>
        <taxon>Eleutherozoa</taxon>
        <taxon>Echinozoa</taxon>
        <taxon>Holothuroidea</taxon>
        <taxon>Aspidochirotacea</taxon>
        <taxon>Aspidochirotida</taxon>
        <taxon>Stichopodidae</taxon>
        <taxon>Apostichopus</taxon>
    </lineage>
</organism>
<feature type="compositionally biased region" description="Polar residues" evidence="3">
    <location>
        <begin position="136"/>
        <end position="149"/>
    </location>
</feature>